<evidence type="ECO:0000256" key="1">
    <source>
        <dbReference type="ARBA" id="ARBA00023125"/>
    </source>
</evidence>
<feature type="transmembrane region" description="Helical" evidence="2">
    <location>
        <begin position="125"/>
        <end position="144"/>
    </location>
</feature>
<dbReference type="Pfam" id="PF01381">
    <property type="entry name" value="HTH_3"/>
    <property type="match status" value="1"/>
</dbReference>
<dbReference type="SMART" id="SM00530">
    <property type="entry name" value="HTH_XRE"/>
    <property type="match status" value="1"/>
</dbReference>
<feature type="transmembrane region" description="Helical" evidence="2">
    <location>
        <begin position="177"/>
        <end position="195"/>
    </location>
</feature>
<dbReference type="AlphaFoldDB" id="A0A9D1LEP2"/>
<dbReference type="PROSITE" id="PS50943">
    <property type="entry name" value="HTH_CROC1"/>
    <property type="match status" value="1"/>
</dbReference>
<dbReference type="CDD" id="cd00093">
    <property type="entry name" value="HTH_XRE"/>
    <property type="match status" value="1"/>
</dbReference>
<dbReference type="InterPro" id="IPR010982">
    <property type="entry name" value="Lambda_DNA-bd_dom_sf"/>
</dbReference>
<keyword evidence="2" id="KW-1133">Transmembrane helix</keyword>
<comment type="caution">
    <text evidence="4">The sequence shown here is derived from an EMBL/GenBank/DDBJ whole genome shotgun (WGS) entry which is preliminary data.</text>
</comment>
<feature type="transmembrane region" description="Helical" evidence="2">
    <location>
        <begin position="151"/>
        <end position="171"/>
    </location>
</feature>
<feature type="domain" description="HTH cro/C1-type" evidence="3">
    <location>
        <begin position="9"/>
        <end position="63"/>
    </location>
</feature>
<evidence type="ECO:0000256" key="2">
    <source>
        <dbReference type="SAM" id="Phobius"/>
    </source>
</evidence>
<dbReference type="SUPFAM" id="SSF47413">
    <property type="entry name" value="lambda repressor-like DNA-binding domains"/>
    <property type="match status" value="1"/>
</dbReference>
<gene>
    <name evidence="4" type="ORF">IAC53_04850</name>
</gene>
<reference evidence="4" key="2">
    <citation type="journal article" date="2021" name="PeerJ">
        <title>Extensive microbial diversity within the chicken gut microbiome revealed by metagenomics and culture.</title>
        <authorList>
            <person name="Gilroy R."/>
            <person name="Ravi A."/>
            <person name="Getino M."/>
            <person name="Pursley I."/>
            <person name="Horton D.L."/>
            <person name="Alikhan N.F."/>
            <person name="Baker D."/>
            <person name="Gharbi K."/>
            <person name="Hall N."/>
            <person name="Watson M."/>
            <person name="Adriaenssens E.M."/>
            <person name="Foster-Nyarko E."/>
            <person name="Jarju S."/>
            <person name="Secka A."/>
            <person name="Antonio M."/>
            <person name="Oren A."/>
            <person name="Chaudhuri R.R."/>
            <person name="La Ragione R."/>
            <person name="Hildebrand F."/>
            <person name="Pallen M.J."/>
        </authorList>
    </citation>
    <scope>NUCLEOTIDE SEQUENCE</scope>
    <source>
        <strain evidence="4">ChiGjej1B1-19959</strain>
    </source>
</reference>
<proteinExistence type="predicted"/>
<dbReference type="EMBL" id="DVMW01000030">
    <property type="protein sequence ID" value="HIU35922.1"/>
    <property type="molecule type" value="Genomic_DNA"/>
</dbReference>
<sequence length="209" mass="23137">MNIAIANRLVALRKANGLSQEALAEKLGLSRQAISKWERAEASPDTDNLMALAQLYGITLDDLLSAETGAPVPGEKAQDAEKAAEKPSETALQKKAGAMFKFPFPLLVVILYLALGFIGNLWHPTWLLGLLVPIYYHLAGALKVQKPKARLLAMPVPEAVLLLYLLLGFLLHLWHPAWLLFLLIPLYYWLVASFFKPKADAENGENKQK</sequence>
<dbReference type="Proteomes" id="UP000824071">
    <property type="component" value="Unassembled WGS sequence"/>
</dbReference>
<keyword evidence="2" id="KW-0812">Transmembrane</keyword>
<dbReference type="Gene3D" id="1.10.260.40">
    <property type="entry name" value="lambda repressor-like DNA-binding domains"/>
    <property type="match status" value="1"/>
</dbReference>
<accession>A0A9D1LEP2</accession>
<protein>
    <submittedName>
        <fullName evidence="4">Helix-turn-helix transcriptional regulator</fullName>
    </submittedName>
</protein>
<organism evidence="4 5">
    <name type="scientific">Candidatus Fimenecus excrementigallinarum</name>
    <dbReference type="NCBI Taxonomy" id="2840816"/>
    <lineage>
        <taxon>Bacteria</taxon>
        <taxon>Bacillati</taxon>
        <taxon>Bacillota</taxon>
        <taxon>Clostridia</taxon>
        <taxon>Candidatus Fimenecus</taxon>
    </lineage>
</organism>
<dbReference type="GO" id="GO:0003677">
    <property type="term" value="F:DNA binding"/>
    <property type="evidence" value="ECO:0007669"/>
    <property type="project" value="UniProtKB-KW"/>
</dbReference>
<evidence type="ECO:0000313" key="5">
    <source>
        <dbReference type="Proteomes" id="UP000824071"/>
    </source>
</evidence>
<reference evidence="4" key="1">
    <citation type="submission" date="2020-10" db="EMBL/GenBank/DDBJ databases">
        <authorList>
            <person name="Gilroy R."/>
        </authorList>
    </citation>
    <scope>NUCLEOTIDE SEQUENCE</scope>
    <source>
        <strain evidence="4">ChiGjej1B1-19959</strain>
    </source>
</reference>
<evidence type="ECO:0000313" key="4">
    <source>
        <dbReference type="EMBL" id="HIU35922.1"/>
    </source>
</evidence>
<dbReference type="InterPro" id="IPR001387">
    <property type="entry name" value="Cro/C1-type_HTH"/>
</dbReference>
<feature type="transmembrane region" description="Helical" evidence="2">
    <location>
        <begin position="102"/>
        <end position="119"/>
    </location>
</feature>
<name>A0A9D1LEP2_9FIRM</name>
<keyword evidence="2" id="KW-0472">Membrane</keyword>
<evidence type="ECO:0000259" key="3">
    <source>
        <dbReference type="PROSITE" id="PS50943"/>
    </source>
</evidence>
<dbReference type="PANTHER" id="PTHR46558">
    <property type="entry name" value="TRACRIPTIONAL REGULATORY PROTEIN-RELATED-RELATED"/>
    <property type="match status" value="1"/>
</dbReference>
<dbReference type="PANTHER" id="PTHR46558:SF13">
    <property type="entry name" value="HTH-TYPE TRANSCRIPTIONAL REGULATOR IMMR"/>
    <property type="match status" value="1"/>
</dbReference>
<keyword evidence="1" id="KW-0238">DNA-binding</keyword>